<evidence type="ECO:0000259" key="4">
    <source>
        <dbReference type="Pfam" id="PF11797"/>
    </source>
</evidence>
<comment type="caution">
    <text evidence="5">The sequence shown here is derived from an EMBL/GenBank/DDBJ whole genome shotgun (WGS) entry which is preliminary data.</text>
</comment>
<evidence type="ECO:0000313" key="6">
    <source>
        <dbReference type="Proteomes" id="UP001597267"/>
    </source>
</evidence>
<feature type="domain" description="WxL Interacting Protein peptidoglycan binding" evidence="3">
    <location>
        <begin position="33"/>
        <end position="151"/>
    </location>
</feature>
<gene>
    <name evidence="5" type="ORF">ACFQ5M_06955</name>
</gene>
<dbReference type="EMBL" id="JBHTOP010000022">
    <property type="protein sequence ID" value="MFD1671825.1"/>
    <property type="molecule type" value="Genomic_DNA"/>
</dbReference>
<evidence type="ECO:0000256" key="2">
    <source>
        <dbReference type="SAM" id="SignalP"/>
    </source>
</evidence>
<feature type="signal peptide" evidence="2">
    <location>
        <begin position="1"/>
        <end position="20"/>
    </location>
</feature>
<feature type="chain" id="PRO_5046400952" evidence="2">
    <location>
        <begin position="21"/>
        <end position="352"/>
    </location>
</feature>
<dbReference type="InterPro" id="IPR010317">
    <property type="entry name" value="WxLIP_PGBD"/>
</dbReference>
<dbReference type="InterPro" id="IPR021759">
    <property type="entry name" value="WxLIP_HBD"/>
</dbReference>
<keyword evidence="1" id="KW-1133">Transmembrane helix</keyword>
<evidence type="ECO:0000256" key="1">
    <source>
        <dbReference type="SAM" id="Phobius"/>
    </source>
</evidence>
<dbReference type="Pfam" id="PF06030">
    <property type="entry name" value="WxLIP_PGBD"/>
    <property type="match status" value="1"/>
</dbReference>
<dbReference type="RefSeq" id="WP_125714514.1">
    <property type="nucleotide sequence ID" value="NZ_JBHTOP010000022.1"/>
</dbReference>
<evidence type="ECO:0000313" key="5">
    <source>
        <dbReference type="EMBL" id="MFD1671825.1"/>
    </source>
</evidence>
<feature type="transmembrane region" description="Helical" evidence="1">
    <location>
        <begin position="315"/>
        <end position="336"/>
    </location>
</feature>
<sequence length="352" mass="39741">MKKMCLSFFFLLWVSLGFLSGGGQTVSAAAPSFSAQIVQTMTDDDSKKPYFDLTLEPNETRQVQISIQNMLKKTNELKITPTIAITNDSGHAVYNDTNAKRDPSLKYAFPDLTDKAKTIKIPGNGNETVTFNIKAPAEPFQGIIMGAYTVKSLTAGSVASSTNEKVDKHVQIGYSITTLLHSKPTAAEKVTPELKISDPQLTTYNTQPQIMINVHNVKANYLTKMTATTKIYQNDNKVPLITDKQRNLSMAANSNFDFTVPWKTGSVIAGSYRMVTEFKTKDQHWRFNQKFLITQNEATKFNKKNVKIKPNYKPWIIMTTILLVVVILSFSWILYYKGQQRGQKRNSRRKKR</sequence>
<accession>A0ABW4J8R5</accession>
<proteinExistence type="predicted"/>
<keyword evidence="6" id="KW-1185">Reference proteome</keyword>
<keyword evidence="2" id="KW-0732">Signal</keyword>
<dbReference type="Pfam" id="PF11797">
    <property type="entry name" value="WxLIP_HBD"/>
    <property type="match status" value="1"/>
</dbReference>
<reference evidence="6" key="1">
    <citation type="journal article" date="2019" name="Int. J. Syst. Evol. Microbiol.">
        <title>The Global Catalogue of Microorganisms (GCM) 10K type strain sequencing project: providing services to taxonomists for standard genome sequencing and annotation.</title>
        <authorList>
            <consortium name="The Broad Institute Genomics Platform"/>
            <consortium name="The Broad Institute Genome Sequencing Center for Infectious Disease"/>
            <person name="Wu L."/>
            <person name="Ma J."/>
        </authorList>
    </citation>
    <scope>NUCLEOTIDE SEQUENCE [LARGE SCALE GENOMIC DNA]</scope>
    <source>
        <strain evidence="6">CCM 8896</strain>
    </source>
</reference>
<protein>
    <submittedName>
        <fullName evidence="5">DUF916 and DUF3324 domain-containing protein</fullName>
    </submittedName>
</protein>
<name>A0ABW4J8R5_9LACO</name>
<feature type="domain" description="WxL Interacting Protein host binding" evidence="4">
    <location>
        <begin position="171"/>
        <end position="303"/>
    </location>
</feature>
<keyword evidence="1" id="KW-0812">Transmembrane</keyword>
<organism evidence="5 6">
    <name type="scientific">Agrilactobacillus yilanensis</name>
    <dbReference type="NCBI Taxonomy" id="2485997"/>
    <lineage>
        <taxon>Bacteria</taxon>
        <taxon>Bacillati</taxon>
        <taxon>Bacillota</taxon>
        <taxon>Bacilli</taxon>
        <taxon>Lactobacillales</taxon>
        <taxon>Lactobacillaceae</taxon>
        <taxon>Agrilactobacillus</taxon>
    </lineage>
</organism>
<keyword evidence="1" id="KW-0472">Membrane</keyword>
<evidence type="ECO:0000259" key="3">
    <source>
        <dbReference type="Pfam" id="PF06030"/>
    </source>
</evidence>
<dbReference type="Proteomes" id="UP001597267">
    <property type="component" value="Unassembled WGS sequence"/>
</dbReference>